<accession>A0ABM3G2I6</accession>
<dbReference type="Pfam" id="PF05024">
    <property type="entry name" value="Gpi1"/>
    <property type="match status" value="1"/>
</dbReference>
<feature type="transmembrane region" description="Helical" evidence="1">
    <location>
        <begin position="296"/>
        <end position="314"/>
    </location>
</feature>
<keyword evidence="1" id="KW-0812">Transmembrane</keyword>
<feature type="transmembrane region" description="Helical" evidence="1">
    <location>
        <begin position="162"/>
        <end position="181"/>
    </location>
</feature>
<feature type="transmembrane region" description="Helical" evidence="1">
    <location>
        <begin position="229"/>
        <end position="250"/>
    </location>
</feature>
<evidence type="ECO:0000313" key="2">
    <source>
        <dbReference type="Proteomes" id="UP000829291"/>
    </source>
</evidence>
<feature type="transmembrane region" description="Helical" evidence="1">
    <location>
        <begin position="440"/>
        <end position="457"/>
    </location>
</feature>
<feature type="transmembrane region" description="Helical" evidence="1">
    <location>
        <begin position="326"/>
        <end position="349"/>
    </location>
</feature>
<dbReference type="InterPro" id="IPR007720">
    <property type="entry name" value="PigQ/GPI1"/>
</dbReference>
<reference evidence="3" key="1">
    <citation type="submission" date="2025-08" db="UniProtKB">
        <authorList>
            <consortium name="RefSeq"/>
        </authorList>
    </citation>
    <scope>IDENTIFICATION</scope>
    <source>
        <tissue evidence="3">Thorax and Abdomen</tissue>
    </source>
</reference>
<dbReference type="PANTHER" id="PTHR21329:SF3">
    <property type="entry name" value="PHOSPHATIDYLINOSITOL N-ACETYLGLUCOSAMINYLTRANSFERASE SUBUNIT Q"/>
    <property type="match status" value="1"/>
</dbReference>
<dbReference type="Proteomes" id="UP000829291">
    <property type="component" value="Chromosome 4"/>
</dbReference>
<keyword evidence="3" id="KW-0328">Glycosyltransferase</keyword>
<protein>
    <submittedName>
        <fullName evidence="3">Phosphatidylinositol N-acetylglucosaminyltransferase subunit Q isoform X1</fullName>
    </submittedName>
</protein>
<keyword evidence="3" id="KW-0808">Transferase</keyword>
<dbReference type="GeneID" id="107225586"/>
<evidence type="ECO:0000256" key="1">
    <source>
        <dbReference type="SAM" id="Phobius"/>
    </source>
</evidence>
<dbReference type="PANTHER" id="PTHR21329">
    <property type="entry name" value="PHOSPHATIDYLINOSITOL N-ACETYLGLUCOSAMINYLTRANSFERASE SUBUNIT Q-RELATED"/>
    <property type="match status" value="1"/>
</dbReference>
<dbReference type="RefSeq" id="XP_046594455.1">
    <property type="nucleotide sequence ID" value="XM_046738499.1"/>
</dbReference>
<feature type="transmembrane region" description="Helical" evidence="1">
    <location>
        <begin position="399"/>
        <end position="420"/>
    </location>
</feature>
<feature type="transmembrane region" description="Helical" evidence="1">
    <location>
        <begin position="355"/>
        <end position="378"/>
    </location>
</feature>
<keyword evidence="2" id="KW-1185">Reference proteome</keyword>
<gene>
    <name evidence="3" type="primary">LOC107225586</name>
</gene>
<evidence type="ECO:0000313" key="3">
    <source>
        <dbReference type="RefSeq" id="XP_046594455.1"/>
    </source>
</evidence>
<dbReference type="GO" id="GO:0016757">
    <property type="term" value="F:glycosyltransferase activity"/>
    <property type="evidence" value="ECO:0007669"/>
    <property type="project" value="UniProtKB-KW"/>
</dbReference>
<name>A0ABM3G2I6_NEOLC</name>
<keyword evidence="1" id="KW-0472">Membrane</keyword>
<sequence length="528" mass="60723">MTKTILVFIPKEFCNEKPGYMFGRVVYDSWNESKKFFIIGVRKVDSGNTVKSNSDLIGYFSGSKNTYGYLDKTLSDWINVYLSPNSKSNSVNCEYCIRDVLIDNRKITPTAYHTVIIIYDQTALLQAELLVNKAPSGDHFQELKQTLQKRSIKDEINRKSKFSLIGEILLTYHALFFLYQMRFLYKIASKLLPILKYSALGLHMHSWLENGQWTLTMIVQRKRITLKTANYILATALDVLLGVLLLRFLLENIGHVPPSRVLLNNAERVVESLKGLVNWLMGAPAGLKLNHSFNGMLGRFFLYHINLWWTFLVVSEPLLEFAFKVLILCGRLGVTFQIAIIADLLALVSFHSYCIYVYAARLFNMQLRGLMALFHLFLGKKKNPLRERVDSCQYQADQLFVGTLLFTILLFLMPTTWVYYSVFTILRLVLIGLGGFLTRLKFYLQVLPVYAFVKWLIRSPVMSIPGTINMKIYPRSGEGPTTLIVSTVVSPWGETWKRCILETINPHLPVEWGKIVRNVFWGQLLYPL</sequence>
<proteinExistence type="predicted"/>
<organism evidence="2 3">
    <name type="scientific">Neodiprion lecontei</name>
    <name type="common">Redheaded pine sawfly</name>
    <dbReference type="NCBI Taxonomy" id="441921"/>
    <lineage>
        <taxon>Eukaryota</taxon>
        <taxon>Metazoa</taxon>
        <taxon>Ecdysozoa</taxon>
        <taxon>Arthropoda</taxon>
        <taxon>Hexapoda</taxon>
        <taxon>Insecta</taxon>
        <taxon>Pterygota</taxon>
        <taxon>Neoptera</taxon>
        <taxon>Endopterygota</taxon>
        <taxon>Hymenoptera</taxon>
        <taxon>Tenthredinoidea</taxon>
        <taxon>Diprionidae</taxon>
        <taxon>Diprioninae</taxon>
        <taxon>Neodiprion</taxon>
    </lineage>
</organism>
<keyword evidence="1" id="KW-1133">Transmembrane helix</keyword>